<evidence type="ECO:0000259" key="2">
    <source>
        <dbReference type="Pfam" id="PF04607"/>
    </source>
</evidence>
<dbReference type="SUPFAM" id="SSF81301">
    <property type="entry name" value="Nucleotidyltransferase"/>
    <property type="match status" value="1"/>
</dbReference>
<dbReference type="Pfam" id="PF04607">
    <property type="entry name" value="RelA_SpoT"/>
    <property type="match status" value="1"/>
</dbReference>
<evidence type="ECO:0000313" key="3">
    <source>
        <dbReference type="EMBL" id="PTH12798.1"/>
    </source>
</evidence>
<feature type="domain" description="RelA/SpoT" evidence="2">
    <location>
        <begin position="57"/>
        <end position="171"/>
    </location>
</feature>
<comment type="pathway">
    <text evidence="1">Purine metabolism; ppGpp biosynthesis; ppGpp from GTP: step 1/2.</text>
</comment>
<sequence length="185" mass="22510">TNHFNLKRTCIDKIFDIENVKIDDLFLETILLFEKIVKKEIVDALNEDKYKLTIDRRFKNNMSIQNKLYKYHIKDGRGKYPVQKCLNDLLGYRVLISSDIPMEKIFKDLQLFISEHYQDRSVKIQNASKQEYKALHVYFKINNLSFPCELQIWLKKDQQDNENSHRKYKQDYIDWEEYEKSMRKL</sequence>
<protein>
    <recommendedName>
        <fullName evidence="2">RelA/SpoT domain-containing protein</fullName>
    </recommendedName>
</protein>
<gene>
    <name evidence="3" type="ORF">BU607_10845</name>
</gene>
<comment type="caution">
    <text evidence="3">The sequence shown here is derived from an EMBL/GenBank/DDBJ whole genome shotgun (WGS) entry which is preliminary data.</text>
</comment>
<dbReference type="Gene3D" id="3.30.460.10">
    <property type="entry name" value="Beta Polymerase, domain 2"/>
    <property type="match status" value="1"/>
</dbReference>
<evidence type="ECO:0000256" key="1">
    <source>
        <dbReference type="ARBA" id="ARBA00004976"/>
    </source>
</evidence>
<dbReference type="InterPro" id="IPR043519">
    <property type="entry name" value="NT_sf"/>
</dbReference>
<keyword evidence="4" id="KW-1185">Reference proteome</keyword>
<feature type="non-terminal residue" evidence="3">
    <location>
        <position position="1"/>
    </location>
</feature>
<reference evidence="3 4" key="1">
    <citation type="journal article" date="2016" name="Front. Microbiol.">
        <title>Comprehensive Phylogenetic Analysis of Bovine Non-aureus Staphylococci Species Based on Whole-Genome Sequencing.</title>
        <authorList>
            <person name="Naushad S."/>
            <person name="Barkema H.W."/>
            <person name="Luby C."/>
            <person name="Condas L.A."/>
            <person name="Nobrega D.B."/>
            <person name="Carson D.A."/>
            <person name="De Buck J."/>
        </authorList>
    </citation>
    <scope>NUCLEOTIDE SEQUENCE [LARGE SCALE GENOMIC DNA]</scope>
    <source>
        <strain evidence="3 4">SNUC 993</strain>
    </source>
</reference>
<dbReference type="InterPro" id="IPR007685">
    <property type="entry name" value="RelA_SpoT"/>
</dbReference>
<dbReference type="Proteomes" id="UP000242694">
    <property type="component" value="Unassembled WGS sequence"/>
</dbReference>
<evidence type="ECO:0000313" key="4">
    <source>
        <dbReference type="Proteomes" id="UP000242694"/>
    </source>
</evidence>
<name>A0ABX5IDI0_9STAP</name>
<organism evidence="3 4">
    <name type="scientific">Staphylococcus auricularis</name>
    <dbReference type="NCBI Taxonomy" id="29379"/>
    <lineage>
        <taxon>Bacteria</taxon>
        <taxon>Bacillati</taxon>
        <taxon>Bacillota</taxon>
        <taxon>Bacilli</taxon>
        <taxon>Bacillales</taxon>
        <taxon>Staphylococcaceae</taxon>
        <taxon>Staphylococcus</taxon>
    </lineage>
</organism>
<dbReference type="RefSeq" id="WP_107398386.1">
    <property type="nucleotide sequence ID" value="NZ_PZDI01000093.1"/>
</dbReference>
<proteinExistence type="predicted"/>
<accession>A0ABX5IDI0</accession>
<dbReference type="EMBL" id="PZDI01000093">
    <property type="protein sequence ID" value="PTH12798.1"/>
    <property type="molecule type" value="Genomic_DNA"/>
</dbReference>